<dbReference type="InterPro" id="IPR012338">
    <property type="entry name" value="Beta-lactam/transpept-like"/>
</dbReference>
<dbReference type="PANTHER" id="PTHR46825">
    <property type="entry name" value="D-ALANYL-D-ALANINE-CARBOXYPEPTIDASE/ENDOPEPTIDASE AMPH"/>
    <property type="match status" value="1"/>
</dbReference>
<feature type="domain" description="Beta-lactamase-related" evidence="1">
    <location>
        <begin position="14"/>
        <end position="343"/>
    </location>
</feature>
<dbReference type="PANTHER" id="PTHR46825:SF9">
    <property type="entry name" value="BETA-LACTAMASE-RELATED DOMAIN-CONTAINING PROTEIN"/>
    <property type="match status" value="1"/>
</dbReference>
<keyword evidence="2" id="KW-0378">Hydrolase</keyword>
<organism evidence="2 3">
    <name type="scientific">Mangrovivirga halotolerans</name>
    <dbReference type="NCBI Taxonomy" id="2993936"/>
    <lineage>
        <taxon>Bacteria</taxon>
        <taxon>Pseudomonadati</taxon>
        <taxon>Bacteroidota</taxon>
        <taxon>Cytophagia</taxon>
        <taxon>Cytophagales</taxon>
        <taxon>Mangrovivirgaceae</taxon>
        <taxon>Mangrovivirga</taxon>
    </lineage>
</organism>
<proteinExistence type="predicted"/>
<dbReference type="InterPro" id="IPR001466">
    <property type="entry name" value="Beta-lactam-related"/>
</dbReference>
<dbReference type="InterPro" id="IPR050491">
    <property type="entry name" value="AmpC-like"/>
</dbReference>
<dbReference type="SUPFAM" id="SSF56601">
    <property type="entry name" value="beta-lactamase/transpeptidase-like"/>
    <property type="match status" value="1"/>
</dbReference>
<evidence type="ECO:0000313" key="2">
    <source>
        <dbReference type="EMBL" id="MCX2745589.1"/>
    </source>
</evidence>
<comment type="caution">
    <text evidence="2">The sequence shown here is derived from an EMBL/GenBank/DDBJ whole genome shotgun (WGS) entry which is preliminary data.</text>
</comment>
<accession>A0ABT3RUZ0</accession>
<dbReference type="Pfam" id="PF00144">
    <property type="entry name" value="Beta-lactamase"/>
    <property type="match status" value="1"/>
</dbReference>
<evidence type="ECO:0000313" key="3">
    <source>
        <dbReference type="Proteomes" id="UP001209885"/>
    </source>
</evidence>
<dbReference type="Proteomes" id="UP001209885">
    <property type="component" value="Unassembled WGS sequence"/>
</dbReference>
<dbReference type="GO" id="GO:0016787">
    <property type="term" value="F:hydrolase activity"/>
    <property type="evidence" value="ECO:0007669"/>
    <property type="project" value="UniProtKB-KW"/>
</dbReference>
<gene>
    <name evidence="2" type="ORF">OO013_17035</name>
</gene>
<dbReference type="EMBL" id="JAPFQN010000010">
    <property type="protein sequence ID" value="MCX2745589.1"/>
    <property type="molecule type" value="Genomic_DNA"/>
</dbReference>
<dbReference type="RefSeq" id="WP_266058187.1">
    <property type="nucleotide sequence ID" value="NZ_JAPFQN010000010.1"/>
</dbReference>
<protein>
    <submittedName>
        <fullName evidence="2">Serine hydrolase</fullName>
    </submittedName>
</protein>
<dbReference type="Gene3D" id="3.40.710.10">
    <property type="entry name" value="DD-peptidase/beta-lactamase superfamily"/>
    <property type="match status" value="1"/>
</dbReference>
<keyword evidence="3" id="KW-1185">Reference proteome</keyword>
<evidence type="ECO:0000259" key="1">
    <source>
        <dbReference type="Pfam" id="PF00144"/>
    </source>
</evidence>
<sequence length="353" mass="40327">MNNTLIEITKDKHSAPAFHYIFFNSNSIINDITFGYQNIEKMYPLNDNSSFHAFSTTKTFTTVAILQLVENNLINLNDIITKYIPAFDFSEPVTIRHLLCHQSGIKNPIPLKWTHLENEHQNFNYRVFSDTLILNNLNLKFSPGRKYSYSNLNYLVLGRLIEEVSGLTYNEYISRNILDHLNTDEYIGFDLPEVNHATGYHANSWIQNLLLGLLINKKKMMYKANHDWNGFNPFFINGASYGGLISTPKALMSYCQALLNENGVLLSRKKTGEMLTEQLTSRGKSTNMCLGWFKGKIKDIEYYCHAGGGAGYYSEIRLYPSLNCGSVIMLNSSGMKDERLLDHLDTNHLNILS</sequence>
<reference evidence="2 3" key="1">
    <citation type="submission" date="2022-11" db="EMBL/GenBank/DDBJ databases">
        <title>The characterization of three novel Bacteroidetes species and genomic analysis of their roles in tidal elemental geochemical cycles.</title>
        <authorList>
            <person name="Ma K."/>
        </authorList>
    </citation>
    <scope>NUCLEOTIDE SEQUENCE [LARGE SCALE GENOMIC DNA]</scope>
    <source>
        <strain evidence="2 3">M17</strain>
    </source>
</reference>
<name>A0ABT3RUZ0_9BACT</name>